<dbReference type="AlphaFoldDB" id="A3HZZ7"/>
<dbReference type="eggNOG" id="ENOG502Z84S">
    <property type="taxonomic scope" value="Bacteria"/>
</dbReference>
<dbReference type="RefSeq" id="WP_008199656.1">
    <property type="nucleotide sequence ID" value="NZ_CM001023.1"/>
</dbReference>
<keyword evidence="2" id="KW-1185">Reference proteome</keyword>
<dbReference type="HOGENOM" id="CLU_057511_1_0_10"/>
<evidence type="ECO:0000313" key="2">
    <source>
        <dbReference type="Proteomes" id="UP000003919"/>
    </source>
</evidence>
<evidence type="ECO:0008006" key="3">
    <source>
        <dbReference type="Google" id="ProtNLM"/>
    </source>
</evidence>
<evidence type="ECO:0000313" key="1">
    <source>
        <dbReference type="EMBL" id="EAZ80833.1"/>
    </source>
</evidence>
<dbReference type="STRING" id="388413.ALPR1_07905"/>
<sequence length="248" mass="28631">MLHILNGDSLAEKFPNDIHGKKAICREALVEGPVAAQSTEELWVIRDQFFSSHYPEVAKGSYFEKSVPEFESMMTAATGTKIYCWFELDLFCQVNLWFVMHLIEKHQGDIYLILPEKADLRLGFAELNERELEEHYRNAKLLTKNERAILSNLWTMFQKNHIDEALTLAHQASHELPFLPAAVQAWKDSIPHGDYPGKPKATLLQIIQELGSDDFLKVFREFKNRVPIYGYGDMQVKHLLDDIKKRAV</sequence>
<reference evidence="1 2" key="1">
    <citation type="journal article" date="2011" name="J. Bacteriol.">
        <title>Complete genome sequence of Algoriphagus sp. PR1, bacterial prey of a colony-forming choanoflagellate.</title>
        <authorList>
            <person name="Alegado R.A."/>
            <person name="Ferriera S."/>
            <person name="Nusbaum C."/>
            <person name="Young S.K."/>
            <person name="Zeng Q."/>
            <person name="Imamovic A."/>
            <person name="Fairclough S.R."/>
            <person name="King N."/>
        </authorList>
    </citation>
    <scope>NUCLEOTIDE SEQUENCE [LARGE SCALE GENOMIC DNA]</scope>
    <source>
        <strain evidence="1 2">PR1</strain>
    </source>
</reference>
<dbReference type="EMBL" id="CM001023">
    <property type="protein sequence ID" value="EAZ80833.1"/>
    <property type="molecule type" value="Genomic_DNA"/>
</dbReference>
<dbReference type="Proteomes" id="UP000003919">
    <property type="component" value="Chromosome"/>
</dbReference>
<protein>
    <recommendedName>
        <fullName evidence="3">DUF1835 domain-containing protein</fullName>
    </recommendedName>
</protein>
<proteinExistence type="predicted"/>
<gene>
    <name evidence="1" type="ORF">ALPR1_07905</name>
</gene>
<dbReference type="EMBL" id="AAXU02000001">
    <property type="protein sequence ID" value="EAZ80833.1"/>
    <property type="molecule type" value="Genomic_DNA"/>
</dbReference>
<name>A3HZZ7_9BACT</name>
<accession>A3HZZ7</accession>
<organism evidence="1 2">
    <name type="scientific">Algoriphagus machipongonensis</name>
    <dbReference type="NCBI Taxonomy" id="388413"/>
    <lineage>
        <taxon>Bacteria</taxon>
        <taxon>Pseudomonadati</taxon>
        <taxon>Bacteroidota</taxon>
        <taxon>Cytophagia</taxon>
        <taxon>Cytophagales</taxon>
        <taxon>Cyclobacteriaceae</taxon>
        <taxon>Algoriphagus</taxon>
    </lineage>
</organism>
<dbReference type="OrthoDB" id="127805at2"/>
<comment type="caution">
    <text evidence="1">The sequence shown here is derived from an EMBL/GenBank/DDBJ whole genome shotgun (WGS) entry which is preliminary data.</text>
</comment>